<gene>
    <name evidence="1" type="ordered locus">CBUD_1405</name>
</gene>
<sequence>MSDSYRGGPFRPLDMGETFYFKQLSNFKACFFKIERACHVLC</sequence>
<dbReference type="Proteomes" id="UP000008555">
    <property type="component" value="Chromosome"/>
</dbReference>
<evidence type="ECO:0000313" key="2">
    <source>
        <dbReference type="Proteomes" id="UP000008555"/>
    </source>
</evidence>
<dbReference type="KEGG" id="cbd:CBUD_1405"/>
<dbReference type="EMBL" id="CP000733">
    <property type="protein sequence ID" value="ABS78222.1"/>
    <property type="molecule type" value="Genomic_DNA"/>
</dbReference>
<protein>
    <submittedName>
        <fullName evidence="1">Uncharacterized protein</fullName>
    </submittedName>
</protein>
<proteinExistence type="predicted"/>
<dbReference type="RefSeq" id="WP_011997071.1">
    <property type="nucleotide sequence ID" value="NC_009727.1"/>
</dbReference>
<evidence type="ECO:0000313" key="1">
    <source>
        <dbReference type="EMBL" id="ABS78222.1"/>
    </source>
</evidence>
<organism evidence="1 2">
    <name type="scientific">Coxiella burnetii (strain Dugway 5J108-111)</name>
    <dbReference type="NCBI Taxonomy" id="434922"/>
    <lineage>
        <taxon>Bacteria</taxon>
        <taxon>Pseudomonadati</taxon>
        <taxon>Pseudomonadota</taxon>
        <taxon>Gammaproteobacteria</taxon>
        <taxon>Legionellales</taxon>
        <taxon>Coxiellaceae</taxon>
        <taxon>Coxiella</taxon>
    </lineage>
</organism>
<dbReference type="HOGENOM" id="CLU_3250221_0_0_6"/>
<name>A9KGB2_COXBN</name>
<reference evidence="1 2" key="1">
    <citation type="journal article" date="2009" name="Infect. Immun.">
        <title>Comparative genomics reveal extensive transposon-mediated genomic plasticity and diversity among potential effector proteins within the genus Coxiella.</title>
        <authorList>
            <person name="Beare P.A."/>
            <person name="Unsworth N."/>
            <person name="Andoh M."/>
            <person name="Voth D.E."/>
            <person name="Omsland A."/>
            <person name="Gilk S.D."/>
            <person name="Williams K.P."/>
            <person name="Sobral B.W."/>
            <person name="Kupko J.J.III."/>
            <person name="Porcella S.F."/>
            <person name="Samuel J.E."/>
            <person name="Heinzen R.A."/>
        </authorList>
    </citation>
    <scope>NUCLEOTIDE SEQUENCE [LARGE SCALE GENOMIC DNA]</scope>
    <source>
        <strain evidence="1 2">Dugway 5J108-111</strain>
    </source>
</reference>
<accession>A9KGB2</accession>
<dbReference type="AlphaFoldDB" id="A9KGB2"/>